<dbReference type="PANTHER" id="PTHR32309">
    <property type="entry name" value="TYROSINE-PROTEIN KINASE"/>
    <property type="match status" value="1"/>
</dbReference>
<keyword evidence="3" id="KW-1185">Reference proteome</keyword>
<dbReference type="GO" id="GO:0005886">
    <property type="term" value="C:plasma membrane"/>
    <property type="evidence" value="ECO:0007669"/>
    <property type="project" value="TreeGrafter"/>
</dbReference>
<dbReference type="RefSeq" id="WP_091676692.1">
    <property type="nucleotide sequence ID" value="NZ_FOSN01000001.1"/>
</dbReference>
<protein>
    <recommendedName>
        <fullName evidence="4">Lipopolysaccharide biosynthesis protein</fullName>
    </recommendedName>
</protein>
<accession>A0A1I3W8X3</accession>
<dbReference type="Proteomes" id="UP000198755">
    <property type="component" value="Unassembled WGS sequence"/>
</dbReference>
<feature type="transmembrane region" description="Helical" evidence="1">
    <location>
        <begin position="206"/>
        <end position="225"/>
    </location>
</feature>
<sequence length="477" mass="50934">MIGLEWSEPGRERVPEAEQFGALGAAAVSLVCAFLICVVMALAPLTYRAEAELAIGAAGQDHRLLSGVYYEAGLVRSRDLARQAIKDLRIESRAEFNPSLQNPGFADRALIAMGLARDPSRVSEEERILQAFNDHLTVRAAPRARTFTIGFQSQDRAFAAEAANVIADLYLEMLAGVPADARGLEPAAHIVTRAAEPALPQVQGSLLLLSGAGTIFLAALSGFFWRGFSGVFSALEREPAPQSAFEQLRILGPTPVFARLHETARRGLIQPSLVGAARAERVAADIASRILSARPKSQGARIVASSLTAAAARPMMLAFARYLAQEDHAIVIAFDAAESAGLQPRGGQAPGLAELVSGQASFSEVIRRDPASRLHFVAAGVGDALDHQSLERILDALELTYDFVLLIAPPLDRSDLAKKLAEKAEFFVLATPPQPREGDVREARTELIERGAGEVLVIGMPSEAPPSKWDGACKDAA</sequence>
<evidence type="ECO:0000313" key="3">
    <source>
        <dbReference type="Proteomes" id="UP000198755"/>
    </source>
</evidence>
<dbReference type="AlphaFoldDB" id="A0A1I3W8X3"/>
<proteinExistence type="predicted"/>
<dbReference type="InterPro" id="IPR027417">
    <property type="entry name" value="P-loop_NTPase"/>
</dbReference>
<dbReference type="OrthoDB" id="7786248at2"/>
<feature type="transmembrane region" description="Helical" evidence="1">
    <location>
        <begin position="20"/>
        <end position="43"/>
    </location>
</feature>
<keyword evidence="1" id="KW-0472">Membrane</keyword>
<organism evidence="2 3">
    <name type="scientific">Methylocapsa palsarum</name>
    <dbReference type="NCBI Taxonomy" id="1612308"/>
    <lineage>
        <taxon>Bacteria</taxon>
        <taxon>Pseudomonadati</taxon>
        <taxon>Pseudomonadota</taxon>
        <taxon>Alphaproteobacteria</taxon>
        <taxon>Hyphomicrobiales</taxon>
        <taxon>Beijerinckiaceae</taxon>
        <taxon>Methylocapsa</taxon>
    </lineage>
</organism>
<dbReference type="EMBL" id="FOSN01000001">
    <property type="protein sequence ID" value="SFK03127.1"/>
    <property type="molecule type" value="Genomic_DNA"/>
</dbReference>
<reference evidence="2 3" key="1">
    <citation type="submission" date="2016-10" db="EMBL/GenBank/DDBJ databases">
        <authorList>
            <person name="de Groot N.N."/>
        </authorList>
    </citation>
    <scope>NUCLEOTIDE SEQUENCE [LARGE SCALE GENOMIC DNA]</scope>
    <source>
        <strain evidence="2 3">NE2</strain>
    </source>
</reference>
<evidence type="ECO:0008006" key="4">
    <source>
        <dbReference type="Google" id="ProtNLM"/>
    </source>
</evidence>
<dbReference type="STRING" id="1612308.SAMN05444581_101383"/>
<dbReference type="InterPro" id="IPR050445">
    <property type="entry name" value="Bact_polysacc_biosynth/exp"/>
</dbReference>
<evidence type="ECO:0000313" key="2">
    <source>
        <dbReference type="EMBL" id="SFK03127.1"/>
    </source>
</evidence>
<evidence type="ECO:0000256" key="1">
    <source>
        <dbReference type="SAM" id="Phobius"/>
    </source>
</evidence>
<dbReference type="GO" id="GO:0004713">
    <property type="term" value="F:protein tyrosine kinase activity"/>
    <property type="evidence" value="ECO:0007669"/>
    <property type="project" value="TreeGrafter"/>
</dbReference>
<name>A0A1I3W8X3_9HYPH</name>
<keyword evidence="1" id="KW-1133">Transmembrane helix</keyword>
<dbReference type="PANTHER" id="PTHR32309:SF13">
    <property type="entry name" value="FERRIC ENTEROBACTIN TRANSPORT PROTEIN FEPE"/>
    <property type="match status" value="1"/>
</dbReference>
<keyword evidence="1" id="KW-0812">Transmembrane</keyword>
<gene>
    <name evidence="2" type="ORF">SAMN05444581_101383</name>
</gene>
<dbReference type="Gene3D" id="3.40.50.300">
    <property type="entry name" value="P-loop containing nucleotide triphosphate hydrolases"/>
    <property type="match status" value="1"/>
</dbReference>